<feature type="non-terminal residue" evidence="2">
    <location>
        <position position="68"/>
    </location>
</feature>
<dbReference type="AlphaFoldDB" id="A0A482W7I1"/>
<organism evidence="2 3">
    <name type="scientific">Asbolus verrucosus</name>
    <name type="common">Desert ironclad beetle</name>
    <dbReference type="NCBI Taxonomy" id="1661398"/>
    <lineage>
        <taxon>Eukaryota</taxon>
        <taxon>Metazoa</taxon>
        <taxon>Ecdysozoa</taxon>
        <taxon>Arthropoda</taxon>
        <taxon>Hexapoda</taxon>
        <taxon>Insecta</taxon>
        <taxon>Pterygota</taxon>
        <taxon>Neoptera</taxon>
        <taxon>Endopterygota</taxon>
        <taxon>Coleoptera</taxon>
        <taxon>Polyphaga</taxon>
        <taxon>Cucujiformia</taxon>
        <taxon>Tenebrionidae</taxon>
        <taxon>Pimeliinae</taxon>
        <taxon>Asbolus</taxon>
    </lineage>
</organism>
<accession>A0A482W7I1</accession>
<gene>
    <name evidence="2" type="ORF">BDFB_015046</name>
</gene>
<keyword evidence="3" id="KW-1185">Reference proteome</keyword>
<sequence>MCGKERSSTTDNVDDLEVNKATVCGTIGVGAGYSQLNDFWTGLDIPMISEKTYAVCQNQNMDNAKNLA</sequence>
<evidence type="ECO:0000313" key="2">
    <source>
        <dbReference type="EMBL" id="RZC41102.1"/>
    </source>
</evidence>
<reference evidence="2 3" key="1">
    <citation type="submission" date="2017-03" db="EMBL/GenBank/DDBJ databases">
        <title>Genome of the blue death feigning beetle - Asbolus verrucosus.</title>
        <authorList>
            <person name="Rider S.D."/>
        </authorList>
    </citation>
    <scope>NUCLEOTIDE SEQUENCE [LARGE SCALE GENOMIC DNA]</scope>
    <source>
        <strain evidence="2">Butters</strain>
        <tissue evidence="2">Head and leg muscle</tissue>
    </source>
</reference>
<proteinExistence type="predicted"/>
<dbReference type="InterPro" id="IPR049012">
    <property type="entry name" value="Mutator_transp_dom"/>
</dbReference>
<dbReference type="Pfam" id="PF20700">
    <property type="entry name" value="Mutator"/>
    <property type="match status" value="1"/>
</dbReference>
<feature type="domain" description="Mutator-like transposase" evidence="1">
    <location>
        <begin position="1"/>
        <end position="67"/>
    </location>
</feature>
<evidence type="ECO:0000259" key="1">
    <source>
        <dbReference type="Pfam" id="PF20700"/>
    </source>
</evidence>
<dbReference type="Proteomes" id="UP000292052">
    <property type="component" value="Unassembled WGS sequence"/>
</dbReference>
<name>A0A482W7I1_ASBVE</name>
<dbReference type="EMBL" id="QDEB01020208">
    <property type="protein sequence ID" value="RZC41102.1"/>
    <property type="molecule type" value="Genomic_DNA"/>
</dbReference>
<evidence type="ECO:0000313" key="3">
    <source>
        <dbReference type="Proteomes" id="UP000292052"/>
    </source>
</evidence>
<comment type="caution">
    <text evidence="2">The sequence shown here is derived from an EMBL/GenBank/DDBJ whole genome shotgun (WGS) entry which is preliminary data.</text>
</comment>
<dbReference type="OrthoDB" id="10069847at2759"/>
<protein>
    <recommendedName>
        <fullName evidence="1">Mutator-like transposase domain-containing protein</fullName>
    </recommendedName>
</protein>